<protein>
    <recommendedName>
        <fullName evidence="5">Kazal-like domain-containing protein</fullName>
    </recommendedName>
</protein>
<dbReference type="AlphaFoldDB" id="A0A815N4F0"/>
<keyword evidence="2" id="KW-1015">Disulfide bond</keyword>
<keyword evidence="4" id="KW-1133">Transmembrane helix</keyword>
<dbReference type="EMBL" id="CAJNRE010012938">
    <property type="protein sequence ID" value="CAF2114831.1"/>
    <property type="molecule type" value="Genomic_DNA"/>
</dbReference>
<evidence type="ECO:0000256" key="2">
    <source>
        <dbReference type="ARBA" id="ARBA00023157"/>
    </source>
</evidence>
<dbReference type="GO" id="GO:0005518">
    <property type="term" value="F:collagen binding"/>
    <property type="evidence" value="ECO:0007669"/>
    <property type="project" value="TreeGrafter"/>
</dbReference>
<dbReference type="GO" id="GO:0005615">
    <property type="term" value="C:extracellular space"/>
    <property type="evidence" value="ECO:0007669"/>
    <property type="project" value="TreeGrafter"/>
</dbReference>
<dbReference type="CDD" id="cd00104">
    <property type="entry name" value="KAZAL_FS"/>
    <property type="match status" value="1"/>
</dbReference>
<dbReference type="Proteomes" id="UP000663834">
    <property type="component" value="Unassembled WGS sequence"/>
</dbReference>
<comment type="caution">
    <text evidence="6">The sequence shown here is derived from an EMBL/GenBank/DDBJ whole genome shotgun (WGS) entry which is preliminary data.</text>
</comment>
<dbReference type="GO" id="GO:0005509">
    <property type="term" value="F:calcium ion binding"/>
    <property type="evidence" value="ECO:0007669"/>
    <property type="project" value="TreeGrafter"/>
</dbReference>
<accession>A0A815N4F0</accession>
<keyword evidence="1" id="KW-0732">Signal</keyword>
<dbReference type="OrthoDB" id="9974237at2759"/>
<evidence type="ECO:0000256" key="4">
    <source>
        <dbReference type="SAM" id="Phobius"/>
    </source>
</evidence>
<organism evidence="6 8">
    <name type="scientific">Rotaria magnacalcarata</name>
    <dbReference type="NCBI Taxonomy" id="392030"/>
    <lineage>
        <taxon>Eukaryota</taxon>
        <taxon>Metazoa</taxon>
        <taxon>Spiralia</taxon>
        <taxon>Gnathifera</taxon>
        <taxon>Rotifera</taxon>
        <taxon>Eurotatoria</taxon>
        <taxon>Bdelloidea</taxon>
        <taxon>Philodinida</taxon>
        <taxon>Philodinidae</taxon>
        <taxon>Rotaria</taxon>
    </lineage>
</organism>
<reference evidence="6" key="1">
    <citation type="submission" date="2021-02" db="EMBL/GenBank/DDBJ databases">
        <authorList>
            <person name="Nowell W R."/>
        </authorList>
    </citation>
    <scope>NUCLEOTIDE SEQUENCE</scope>
</reference>
<dbReference type="SMART" id="SM00280">
    <property type="entry name" value="KAZAL"/>
    <property type="match status" value="3"/>
</dbReference>
<keyword evidence="4" id="KW-0472">Membrane</keyword>
<proteinExistence type="predicted"/>
<feature type="domain" description="Kazal-like" evidence="5">
    <location>
        <begin position="439"/>
        <end position="499"/>
    </location>
</feature>
<evidence type="ECO:0000313" key="8">
    <source>
        <dbReference type="Proteomes" id="UP000663834"/>
    </source>
</evidence>
<evidence type="ECO:0000256" key="3">
    <source>
        <dbReference type="ARBA" id="ARBA00023180"/>
    </source>
</evidence>
<dbReference type="Gene3D" id="3.30.60.30">
    <property type="match status" value="3"/>
</dbReference>
<dbReference type="Pfam" id="PF07648">
    <property type="entry name" value="Kazal_2"/>
    <property type="match status" value="3"/>
</dbReference>
<dbReference type="InterPro" id="IPR036058">
    <property type="entry name" value="Kazal_dom_sf"/>
</dbReference>
<dbReference type="SUPFAM" id="SSF100895">
    <property type="entry name" value="Kazal-type serine protease inhibitors"/>
    <property type="match status" value="3"/>
</dbReference>
<gene>
    <name evidence="6" type="ORF">KQP761_LOCUS11082</name>
    <name evidence="7" type="ORF">MBJ925_LOCUS24743</name>
</gene>
<dbReference type="PANTHER" id="PTHR13866">
    <property type="entry name" value="SPARC OSTEONECTIN"/>
    <property type="match status" value="1"/>
</dbReference>
<keyword evidence="3" id="KW-0325">Glycoprotein</keyword>
<name>A0A815N4F0_9BILA</name>
<dbReference type="PROSITE" id="PS51465">
    <property type="entry name" value="KAZAL_2"/>
    <property type="match status" value="1"/>
</dbReference>
<evidence type="ECO:0000259" key="5">
    <source>
        <dbReference type="PROSITE" id="PS51465"/>
    </source>
</evidence>
<sequence>MNCSSLIIIVLLVIYCTIIRISSDAIFFHTQARSTQLINRMLFGSTTECSIRIGGKEFTSKFYKMITCRFVENLASVYPYLLKYSHDITALEITDSTIKNWNINQHAKVFRKFEFLIFHRTTIVSKSVCPFDSLASNLFYLHFTHFSPSLENFFSNQSCSIMKRLRVLILDHADLGNENLLADKFPNLHILRLNFSSFNNPLNYSYVRSFPYLQDFFLKVNDDCHRCEYEWLKYAARDGNYVFFRISPNSGCMDWNRGGRFLKWQHAPLCGICSLPLIINKMQTNDMCKIEDGITEHYCKAYYGRQSIFQPWTNIFEKKTTQNLPLPPTMRPRQEFMKPKYTKSIIKQHRRDITSSVPTTTRSMIMNNDSNIISPPPITNTTTSRTSTISFWQSRIVVTRKPTDLFNRAYCNPINTSLYQPKIRSNLPSLTEQLYNISQQYTPNCSNIQCDIIHSDYLGPLCLKTGVTYANMCEVLLAICTKQLDRYNLRIDYFGSCVTNCSLVSRCYSNNEICVMTPKPHCILRQRNCTGFSPVCDTYGKTFVNRCHMSDSLVFNQPRQIAYRGPCRLNRQCTKDLCQPNEICVQTIDKYHHPVCMNCNSNRTMKLCPFELFCGNNKRQYINRCQLHYERCQTKTYIQIEYYGLCHTQDLDDEYDNGN</sequence>
<dbReference type="Proteomes" id="UP000663824">
    <property type="component" value="Unassembled WGS sequence"/>
</dbReference>
<keyword evidence="4" id="KW-0812">Transmembrane</keyword>
<feature type="transmembrane region" description="Helical" evidence="4">
    <location>
        <begin position="6"/>
        <end position="28"/>
    </location>
</feature>
<evidence type="ECO:0000256" key="1">
    <source>
        <dbReference type="ARBA" id="ARBA00022729"/>
    </source>
</evidence>
<dbReference type="InterPro" id="IPR002350">
    <property type="entry name" value="Kazal_dom"/>
</dbReference>
<dbReference type="PANTHER" id="PTHR13866:SF14">
    <property type="entry name" value="BM-40"/>
    <property type="match status" value="1"/>
</dbReference>
<dbReference type="GO" id="GO:0050840">
    <property type="term" value="F:extracellular matrix binding"/>
    <property type="evidence" value="ECO:0007669"/>
    <property type="project" value="TreeGrafter"/>
</dbReference>
<dbReference type="EMBL" id="CAJNOW010004847">
    <property type="protein sequence ID" value="CAF1431892.1"/>
    <property type="molecule type" value="Genomic_DNA"/>
</dbReference>
<evidence type="ECO:0000313" key="7">
    <source>
        <dbReference type="EMBL" id="CAF2114831.1"/>
    </source>
</evidence>
<evidence type="ECO:0000313" key="6">
    <source>
        <dbReference type="EMBL" id="CAF1431892.1"/>
    </source>
</evidence>